<dbReference type="GO" id="GO:0007304">
    <property type="term" value="P:chorion-containing eggshell formation"/>
    <property type="evidence" value="ECO:0007669"/>
    <property type="project" value="InterPro"/>
</dbReference>
<proteinExistence type="inferred from homology"/>
<gene>
    <name evidence="4" type="ORF">BINO364_LOCUS3639</name>
</gene>
<dbReference type="AlphaFoldDB" id="A0A8J9Y6X8"/>
<protein>
    <submittedName>
        <fullName evidence="4">Uncharacterized protein</fullName>
    </submittedName>
</protein>
<dbReference type="EMBL" id="OV170231">
    <property type="protein sequence ID" value="CAH0716981.1"/>
    <property type="molecule type" value="Genomic_DNA"/>
</dbReference>
<dbReference type="GO" id="GO:0005213">
    <property type="term" value="F:structural constituent of egg chorion"/>
    <property type="evidence" value="ECO:0007669"/>
    <property type="project" value="InterPro"/>
</dbReference>
<keyword evidence="5" id="KW-1185">Reference proteome</keyword>
<sequence length="206" mass="19365">MKTCLLQCTAAQYIGSYNRLAAAPCAAFGSYDGVPGIGYNSPCGAGIGYPQIGNLYGCGGSSAAGLAASNGGGLPTSSASCIAPNGVSLVSENVYEGALEVVGALPFLGTVALEGALPTAGAGAVAYGCGNGEIGILSEDISGVGALGYGAGALGYGAGALGYGAGALGYGAGALGYEAGLARSAYGCNGLANFGGRGSCGCGGRI</sequence>
<evidence type="ECO:0000256" key="1">
    <source>
        <dbReference type="ARBA" id="ARBA00005906"/>
    </source>
</evidence>
<reference evidence="4" key="1">
    <citation type="submission" date="2021-12" db="EMBL/GenBank/DDBJ databases">
        <authorList>
            <person name="Martin H S."/>
        </authorList>
    </citation>
    <scope>NUCLEOTIDE SEQUENCE</scope>
</reference>
<accession>A0A8J9Y6X8</accession>
<evidence type="ECO:0000256" key="2">
    <source>
        <dbReference type="ARBA" id="ARBA00022737"/>
    </source>
</evidence>
<organism evidence="4 5">
    <name type="scientific">Brenthis ino</name>
    <name type="common">lesser marbled fritillary</name>
    <dbReference type="NCBI Taxonomy" id="405034"/>
    <lineage>
        <taxon>Eukaryota</taxon>
        <taxon>Metazoa</taxon>
        <taxon>Ecdysozoa</taxon>
        <taxon>Arthropoda</taxon>
        <taxon>Hexapoda</taxon>
        <taxon>Insecta</taxon>
        <taxon>Pterygota</taxon>
        <taxon>Neoptera</taxon>
        <taxon>Endopterygota</taxon>
        <taxon>Lepidoptera</taxon>
        <taxon>Glossata</taxon>
        <taxon>Ditrysia</taxon>
        <taxon>Papilionoidea</taxon>
        <taxon>Nymphalidae</taxon>
        <taxon>Heliconiinae</taxon>
        <taxon>Argynnini</taxon>
        <taxon>Brenthis</taxon>
    </lineage>
</organism>
<comment type="similarity">
    <text evidence="1 3">Belongs to the chorion protein family.</text>
</comment>
<dbReference type="Pfam" id="PF01723">
    <property type="entry name" value="Chorion_1"/>
    <property type="match status" value="1"/>
</dbReference>
<dbReference type="OrthoDB" id="6930117at2759"/>
<evidence type="ECO:0000256" key="3">
    <source>
        <dbReference type="RuleBase" id="RU004378"/>
    </source>
</evidence>
<evidence type="ECO:0000313" key="4">
    <source>
        <dbReference type="EMBL" id="CAH0716981.1"/>
    </source>
</evidence>
<keyword evidence="2" id="KW-0677">Repeat</keyword>
<feature type="non-terminal residue" evidence="4">
    <location>
        <position position="206"/>
    </location>
</feature>
<name>A0A8J9Y6X8_9NEOP</name>
<dbReference type="InterPro" id="IPR002635">
    <property type="entry name" value="Chorion"/>
</dbReference>
<evidence type="ECO:0000313" key="5">
    <source>
        <dbReference type="Proteomes" id="UP000838878"/>
    </source>
</evidence>
<dbReference type="GO" id="GO:0042600">
    <property type="term" value="C:egg chorion"/>
    <property type="evidence" value="ECO:0007669"/>
    <property type="project" value="InterPro"/>
</dbReference>
<dbReference type="Proteomes" id="UP000838878">
    <property type="component" value="Chromosome 11"/>
</dbReference>